<organism evidence="2 3">
    <name type="scientific">Streptomyces violaceusniger</name>
    <dbReference type="NCBI Taxonomy" id="68280"/>
    <lineage>
        <taxon>Bacteria</taxon>
        <taxon>Bacillati</taxon>
        <taxon>Actinomycetota</taxon>
        <taxon>Actinomycetes</taxon>
        <taxon>Kitasatosporales</taxon>
        <taxon>Streptomycetaceae</taxon>
        <taxon>Streptomyces</taxon>
        <taxon>Streptomyces violaceusniger group</taxon>
    </lineage>
</organism>
<feature type="domain" description="FAD dependent oxidoreductase" evidence="1">
    <location>
        <begin position="7"/>
        <end position="358"/>
    </location>
</feature>
<sequence>MTDAQPDVIVIGAGILGASTAFHLAERGYRVVVLDRGAPNREGSGTTAGNLHIQAIHTRRPGQEVPVDSARLLPLQRRASEHWSQIEERLDADVELRRGGGFMVAETAAQEEELREKHEWEHRVGIRTEVLTGDEARNHMPLLSDRVRAASWCSLDGYANPLLITPAYLTAARRLGAQLHAFTPVTGIQRVGDGYKVLSGDRSWTAPSVVNVAGPWITEISELAGIHVRMSPVAIQMHVTVRVPPVMHHLVQHIGEGLSVKQVSAGNLLIGGGWPAAALDMAGRSTVSPVSMAGNLAQAGRILPFLGGLRLLRMWAGPLAATPDEMPVIGEVPGHPGFFVAGGTYAFTLAPVWGDTLCRQIAGEPPADPVDDLGPDRLLYNAATTPVSP</sequence>
<name>A0A4D4KT62_STRVO</name>
<dbReference type="PANTHER" id="PTHR13847">
    <property type="entry name" value="SARCOSINE DEHYDROGENASE-RELATED"/>
    <property type="match status" value="1"/>
</dbReference>
<protein>
    <submittedName>
        <fullName evidence="2">Oxidoreductase</fullName>
    </submittedName>
</protein>
<dbReference type="RefSeq" id="WP_166481576.1">
    <property type="nucleotide sequence ID" value="NZ_BAAASO010000069.1"/>
</dbReference>
<comment type="caution">
    <text evidence="2">The sequence shown here is derived from an EMBL/GenBank/DDBJ whole genome shotgun (WGS) entry which is preliminary data.</text>
</comment>
<keyword evidence="3" id="KW-1185">Reference proteome</keyword>
<dbReference type="GO" id="GO:0005737">
    <property type="term" value="C:cytoplasm"/>
    <property type="evidence" value="ECO:0007669"/>
    <property type="project" value="TreeGrafter"/>
</dbReference>
<evidence type="ECO:0000313" key="2">
    <source>
        <dbReference type="EMBL" id="GDY49608.1"/>
    </source>
</evidence>
<gene>
    <name evidence="2" type="ORF">SVIO_002310</name>
</gene>
<evidence type="ECO:0000313" key="3">
    <source>
        <dbReference type="Proteomes" id="UP000301309"/>
    </source>
</evidence>
<reference evidence="2 3" key="1">
    <citation type="journal article" date="2020" name="Int. J. Syst. Evol. Microbiol.">
        <title>Reclassification of Streptomyces castelarensis and Streptomyces sporoclivatus as later heterotypic synonyms of Streptomyces antimycoticus.</title>
        <authorList>
            <person name="Komaki H."/>
            <person name="Tamura T."/>
        </authorList>
    </citation>
    <scope>NUCLEOTIDE SEQUENCE [LARGE SCALE GENOMIC DNA]</scope>
    <source>
        <strain evidence="2 3">NBRC 13459</strain>
    </source>
</reference>
<dbReference type="InterPro" id="IPR006076">
    <property type="entry name" value="FAD-dep_OxRdtase"/>
</dbReference>
<dbReference type="SUPFAM" id="SSF51905">
    <property type="entry name" value="FAD/NAD(P)-binding domain"/>
    <property type="match status" value="1"/>
</dbReference>
<accession>A0A4D4KT62</accession>
<dbReference type="InterPro" id="IPR036188">
    <property type="entry name" value="FAD/NAD-bd_sf"/>
</dbReference>
<evidence type="ECO:0000259" key="1">
    <source>
        <dbReference type="Pfam" id="PF01266"/>
    </source>
</evidence>
<dbReference type="Gene3D" id="3.30.9.10">
    <property type="entry name" value="D-Amino Acid Oxidase, subunit A, domain 2"/>
    <property type="match status" value="1"/>
</dbReference>
<dbReference type="AlphaFoldDB" id="A0A4D4KT62"/>
<dbReference type="EMBL" id="BJHW01000001">
    <property type="protein sequence ID" value="GDY49608.1"/>
    <property type="molecule type" value="Genomic_DNA"/>
</dbReference>
<dbReference type="Proteomes" id="UP000301309">
    <property type="component" value="Unassembled WGS sequence"/>
</dbReference>
<proteinExistence type="predicted"/>
<dbReference type="Gene3D" id="3.50.50.60">
    <property type="entry name" value="FAD/NAD(P)-binding domain"/>
    <property type="match status" value="1"/>
</dbReference>
<dbReference type="Pfam" id="PF01266">
    <property type="entry name" value="DAO"/>
    <property type="match status" value="1"/>
</dbReference>